<evidence type="ECO:0000259" key="2">
    <source>
        <dbReference type="Pfam" id="PF01619"/>
    </source>
</evidence>
<dbReference type="PANTHER" id="PTHR13914:SF0">
    <property type="entry name" value="PROLINE DEHYDROGENASE 1, MITOCHONDRIAL"/>
    <property type="match status" value="1"/>
</dbReference>
<dbReference type="SUPFAM" id="SSF51730">
    <property type="entry name" value="FAD-linked oxidoreductase"/>
    <property type="match status" value="1"/>
</dbReference>
<sequence length="241" mass="26315">TTEIADATRTVDAYVTLLSALADQGLASGADVSVKLSAVGQALPGDGHKIALENARLIAEAAKGVGATLTLDMEDHTTTDSTLDILQELRMDFPWVGAVIQAYLHRTLGDARDLAVAGSRVRLCKGAYQEPASVAYQAKSEVDQSYVRCLRVLMEGDGYPMVASHDPRIIKIAGELGEGRDFEYQMLYGIRPQEQLAIAGRGDTMRVYVPFGIQWYGYFMRRLAERPANLAFFLRALVTRG</sequence>
<gene>
    <name evidence="3" type="ORF">ACFQ1S_21740</name>
</gene>
<feature type="non-terminal residue" evidence="3">
    <location>
        <position position="1"/>
    </location>
</feature>
<dbReference type="Proteomes" id="UP001597045">
    <property type="component" value="Unassembled WGS sequence"/>
</dbReference>
<dbReference type="PANTHER" id="PTHR13914">
    <property type="entry name" value="PROLINE OXIDASE"/>
    <property type="match status" value="1"/>
</dbReference>
<dbReference type="InterPro" id="IPR015659">
    <property type="entry name" value="Proline_oxidase"/>
</dbReference>
<dbReference type="Gene3D" id="3.20.20.220">
    <property type="match status" value="1"/>
</dbReference>
<name>A0ABW3MEB9_9PSEU</name>
<evidence type="ECO:0000313" key="3">
    <source>
        <dbReference type="EMBL" id="MFD1047969.1"/>
    </source>
</evidence>
<comment type="caution">
    <text evidence="3">The sequence shown here is derived from an EMBL/GenBank/DDBJ whole genome shotgun (WGS) entry which is preliminary data.</text>
</comment>
<dbReference type="InterPro" id="IPR002872">
    <property type="entry name" value="Proline_DH_dom"/>
</dbReference>
<keyword evidence="4" id="KW-1185">Reference proteome</keyword>
<evidence type="ECO:0000313" key="4">
    <source>
        <dbReference type="Proteomes" id="UP001597045"/>
    </source>
</evidence>
<dbReference type="EMBL" id="JBHTIS010001336">
    <property type="protein sequence ID" value="MFD1047969.1"/>
    <property type="molecule type" value="Genomic_DNA"/>
</dbReference>
<feature type="domain" description="Proline dehydrogenase" evidence="2">
    <location>
        <begin position="5"/>
        <end position="232"/>
    </location>
</feature>
<protein>
    <submittedName>
        <fullName evidence="3">Proline dehydrogenase family protein</fullName>
    </submittedName>
</protein>
<proteinExistence type="predicted"/>
<organism evidence="3 4">
    <name type="scientific">Kibdelosporangium lantanae</name>
    <dbReference type="NCBI Taxonomy" id="1497396"/>
    <lineage>
        <taxon>Bacteria</taxon>
        <taxon>Bacillati</taxon>
        <taxon>Actinomycetota</taxon>
        <taxon>Actinomycetes</taxon>
        <taxon>Pseudonocardiales</taxon>
        <taxon>Pseudonocardiaceae</taxon>
        <taxon>Kibdelosporangium</taxon>
    </lineage>
</organism>
<dbReference type="InterPro" id="IPR029041">
    <property type="entry name" value="FAD-linked_oxidoreductase-like"/>
</dbReference>
<accession>A0ABW3MEB9</accession>
<reference evidence="4" key="1">
    <citation type="journal article" date="2019" name="Int. J. Syst. Evol. Microbiol.">
        <title>The Global Catalogue of Microorganisms (GCM) 10K type strain sequencing project: providing services to taxonomists for standard genome sequencing and annotation.</title>
        <authorList>
            <consortium name="The Broad Institute Genomics Platform"/>
            <consortium name="The Broad Institute Genome Sequencing Center for Infectious Disease"/>
            <person name="Wu L."/>
            <person name="Ma J."/>
        </authorList>
    </citation>
    <scope>NUCLEOTIDE SEQUENCE [LARGE SCALE GENOMIC DNA]</scope>
    <source>
        <strain evidence="4">JCM 31486</strain>
    </source>
</reference>
<evidence type="ECO:0000256" key="1">
    <source>
        <dbReference type="ARBA" id="ARBA00023002"/>
    </source>
</evidence>
<dbReference type="Pfam" id="PF01619">
    <property type="entry name" value="Pro_dh"/>
    <property type="match status" value="1"/>
</dbReference>
<keyword evidence="1" id="KW-0560">Oxidoreductase</keyword>